<keyword evidence="5" id="KW-1185">Reference proteome</keyword>
<feature type="transmembrane region" description="Helical" evidence="2">
    <location>
        <begin position="119"/>
        <end position="146"/>
    </location>
</feature>
<feature type="transmembrane region" description="Helical" evidence="2">
    <location>
        <begin position="12"/>
        <end position="30"/>
    </location>
</feature>
<dbReference type="STRING" id="933852.A0A0C3AQ92"/>
<dbReference type="OrthoDB" id="2971182at2759"/>
<feature type="transmembrane region" description="Helical" evidence="2">
    <location>
        <begin position="158"/>
        <end position="178"/>
    </location>
</feature>
<gene>
    <name evidence="4" type="ORF">M408DRAFT_29569</name>
</gene>
<feature type="transmembrane region" description="Helical" evidence="2">
    <location>
        <begin position="199"/>
        <end position="224"/>
    </location>
</feature>
<dbReference type="EMBL" id="KN824383">
    <property type="protein sequence ID" value="KIM21436.1"/>
    <property type="molecule type" value="Genomic_DNA"/>
</dbReference>
<evidence type="ECO:0000313" key="4">
    <source>
        <dbReference type="EMBL" id="KIM21436.1"/>
    </source>
</evidence>
<organism evidence="4 5">
    <name type="scientific">Serendipita vermifera MAFF 305830</name>
    <dbReference type="NCBI Taxonomy" id="933852"/>
    <lineage>
        <taxon>Eukaryota</taxon>
        <taxon>Fungi</taxon>
        <taxon>Dikarya</taxon>
        <taxon>Basidiomycota</taxon>
        <taxon>Agaricomycotina</taxon>
        <taxon>Agaricomycetes</taxon>
        <taxon>Sebacinales</taxon>
        <taxon>Serendipitaceae</taxon>
        <taxon>Serendipita</taxon>
    </lineage>
</organism>
<feature type="region of interest" description="Disordered" evidence="1">
    <location>
        <begin position="284"/>
        <end position="336"/>
    </location>
</feature>
<feature type="compositionally biased region" description="Basic and acidic residues" evidence="1">
    <location>
        <begin position="316"/>
        <end position="326"/>
    </location>
</feature>
<proteinExistence type="predicted"/>
<dbReference type="AlphaFoldDB" id="A0A0C3AQ92"/>
<dbReference type="HOGENOM" id="CLU_831992_0_0_1"/>
<reference evidence="4 5" key="1">
    <citation type="submission" date="2014-04" db="EMBL/GenBank/DDBJ databases">
        <authorList>
            <consortium name="DOE Joint Genome Institute"/>
            <person name="Kuo A."/>
            <person name="Zuccaro A."/>
            <person name="Kohler A."/>
            <person name="Nagy L.G."/>
            <person name="Floudas D."/>
            <person name="Copeland A."/>
            <person name="Barry K.W."/>
            <person name="Cichocki N."/>
            <person name="Veneault-Fourrey C."/>
            <person name="LaButti K."/>
            <person name="Lindquist E.A."/>
            <person name="Lipzen A."/>
            <person name="Lundell T."/>
            <person name="Morin E."/>
            <person name="Murat C."/>
            <person name="Sun H."/>
            <person name="Tunlid A."/>
            <person name="Henrissat B."/>
            <person name="Grigoriev I.V."/>
            <person name="Hibbett D.S."/>
            <person name="Martin F."/>
            <person name="Nordberg H.P."/>
            <person name="Cantor M.N."/>
            <person name="Hua S.X."/>
        </authorList>
    </citation>
    <scope>NUCLEOTIDE SEQUENCE [LARGE SCALE GENOMIC DNA]</scope>
    <source>
        <strain evidence="4 5">MAFF 305830</strain>
    </source>
</reference>
<feature type="domain" description="DUF6534" evidence="3">
    <location>
        <begin position="166"/>
        <end position="253"/>
    </location>
</feature>
<sequence>MADVGPTLSGLFGGSYLNAIVYTLEIVQLTSYIKHFWKRDKLLIKVVVISCFLIDTVCTIAVFSWALMSTVVHWGMCDKAYLILQYWPTPTYVVCTTVVGAIVQSFLISRYFILSSQRIITIILGVFALTAFAGGLSVAFILIFFMTYADRDRLTVTSILWLGSTSIADILIMVFLVLTLMRAASMAPIRSTRALISRLIMVAIQSGTVTTVLALLTLSIFLAKPRTNDSAYLSLSIGRVYTLTMLFNLNLRRNLRNRCHSCGMNTLGGVISAAPGNRSLQVDLVPAEPHGSSSTPLHPSSRLRFDKNELAPTEDSEGKSYEESRACHTSNGLGTA</sequence>
<keyword evidence="2" id="KW-0812">Transmembrane</keyword>
<evidence type="ECO:0000256" key="1">
    <source>
        <dbReference type="SAM" id="MobiDB-lite"/>
    </source>
</evidence>
<keyword evidence="2" id="KW-0472">Membrane</keyword>
<evidence type="ECO:0000259" key="3">
    <source>
        <dbReference type="Pfam" id="PF20152"/>
    </source>
</evidence>
<dbReference type="Proteomes" id="UP000054097">
    <property type="component" value="Unassembled WGS sequence"/>
</dbReference>
<feature type="transmembrane region" description="Helical" evidence="2">
    <location>
        <begin position="42"/>
        <end position="67"/>
    </location>
</feature>
<keyword evidence="2" id="KW-1133">Transmembrane helix</keyword>
<feature type="transmembrane region" description="Helical" evidence="2">
    <location>
        <begin position="87"/>
        <end position="107"/>
    </location>
</feature>
<reference evidence="5" key="2">
    <citation type="submission" date="2015-01" db="EMBL/GenBank/DDBJ databases">
        <title>Evolutionary Origins and Diversification of the Mycorrhizal Mutualists.</title>
        <authorList>
            <consortium name="DOE Joint Genome Institute"/>
            <consortium name="Mycorrhizal Genomics Consortium"/>
            <person name="Kohler A."/>
            <person name="Kuo A."/>
            <person name="Nagy L.G."/>
            <person name="Floudas D."/>
            <person name="Copeland A."/>
            <person name="Barry K.W."/>
            <person name="Cichocki N."/>
            <person name="Veneault-Fourrey C."/>
            <person name="LaButti K."/>
            <person name="Lindquist E.A."/>
            <person name="Lipzen A."/>
            <person name="Lundell T."/>
            <person name="Morin E."/>
            <person name="Murat C."/>
            <person name="Riley R."/>
            <person name="Ohm R."/>
            <person name="Sun H."/>
            <person name="Tunlid A."/>
            <person name="Henrissat B."/>
            <person name="Grigoriev I.V."/>
            <person name="Hibbett D.S."/>
            <person name="Martin F."/>
        </authorList>
    </citation>
    <scope>NUCLEOTIDE SEQUENCE [LARGE SCALE GENOMIC DNA]</scope>
    <source>
        <strain evidence="5">MAFF 305830</strain>
    </source>
</reference>
<feature type="compositionally biased region" description="Polar residues" evidence="1">
    <location>
        <begin position="327"/>
        <end position="336"/>
    </location>
</feature>
<name>A0A0C3AQ92_SERVB</name>
<dbReference type="PANTHER" id="PTHR40465:SF1">
    <property type="entry name" value="DUF6534 DOMAIN-CONTAINING PROTEIN"/>
    <property type="match status" value="1"/>
</dbReference>
<evidence type="ECO:0000313" key="5">
    <source>
        <dbReference type="Proteomes" id="UP000054097"/>
    </source>
</evidence>
<accession>A0A0C3AQ92</accession>
<dbReference type="InterPro" id="IPR045339">
    <property type="entry name" value="DUF6534"/>
</dbReference>
<feature type="transmembrane region" description="Helical" evidence="2">
    <location>
        <begin position="230"/>
        <end position="251"/>
    </location>
</feature>
<dbReference type="Pfam" id="PF20152">
    <property type="entry name" value="DUF6534"/>
    <property type="match status" value="1"/>
</dbReference>
<evidence type="ECO:0000256" key="2">
    <source>
        <dbReference type="SAM" id="Phobius"/>
    </source>
</evidence>
<dbReference type="PANTHER" id="PTHR40465">
    <property type="entry name" value="CHROMOSOME 1, WHOLE GENOME SHOTGUN SEQUENCE"/>
    <property type="match status" value="1"/>
</dbReference>
<protein>
    <recommendedName>
        <fullName evidence="3">DUF6534 domain-containing protein</fullName>
    </recommendedName>
</protein>